<reference evidence="1" key="2">
    <citation type="submission" date="2018-02" db="UniProtKB">
        <authorList>
            <consortium name="EnsemblMetazoa"/>
        </authorList>
    </citation>
    <scope>IDENTIFICATION</scope>
</reference>
<organism evidence="1 2">
    <name type="scientific">Onchocerca volvulus</name>
    <dbReference type="NCBI Taxonomy" id="6282"/>
    <lineage>
        <taxon>Eukaryota</taxon>
        <taxon>Metazoa</taxon>
        <taxon>Ecdysozoa</taxon>
        <taxon>Nematoda</taxon>
        <taxon>Chromadorea</taxon>
        <taxon>Rhabditida</taxon>
        <taxon>Spirurina</taxon>
        <taxon>Spiruromorpha</taxon>
        <taxon>Filarioidea</taxon>
        <taxon>Onchocercidae</taxon>
        <taxon>Onchocerca</taxon>
    </lineage>
</organism>
<dbReference type="EnsemblMetazoa" id="OVOC12524.1">
    <property type="protein sequence ID" value="OVOC12524.1"/>
    <property type="gene ID" value="WBGene00249333"/>
</dbReference>
<name>A0A2K6VMG8_ONCVO</name>
<protein>
    <submittedName>
        <fullName evidence="1">Uncharacterized protein</fullName>
    </submittedName>
</protein>
<keyword evidence="2" id="KW-1185">Reference proteome</keyword>
<reference evidence="2" key="1">
    <citation type="submission" date="2013-10" db="EMBL/GenBank/DDBJ databases">
        <title>Genome sequencing of Onchocerca volvulus.</title>
        <authorList>
            <person name="Cotton J."/>
            <person name="Tsai J."/>
            <person name="Stanley E."/>
            <person name="Tracey A."/>
            <person name="Holroyd N."/>
            <person name="Lustigman S."/>
            <person name="Berriman M."/>
        </authorList>
    </citation>
    <scope>NUCLEOTIDE SEQUENCE</scope>
</reference>
<accession>A0A2K6VMG8</accession>
<proteinExistence type="predicted"/>
<dbReference type="EMBL" id="CMVM020000506">
    <property type="status" value="NOT_ANNOTATED_CDS"/>
    <property type="molecule type" value="Genomic_DNA"/>
</dbReference>
<sequence>MKSARFSFYTSLLMFFILGIPMLLATSQKNHERSLGDLSPAIIDDDNNNDRNDINDNEDVLIFGSTTWNGTPVNDRILLFYFLFYGQINYEMLPWVRHRPLAIRVFFDADGDVVSSEVLEEI</sequence>
<evidence type="ECO:0000313" key="2">
    <source>
        <dbReference type="Proteomes" id="UP000024404"/>
    </source>
</evidence>
<evidence type="ECO:0000313" key="1">
    <source>
        <dbReference type="EnsemblMetazoa" id="OVOC12524.1"/>
    </source>
</evidence>
<dbReference type="AlphaFoldDB" id="A0A2K6VMG8"/>
<dbReference type="Proteomes" id="UP000024404">
    <property type="component" value="Unassembled WGS sequence"/>
</dbReference>